<sequence length="114" mass="12604">MRIQIESETVTILCELNDSQAAADLVVQLPLTIEVENFSTNEKTFYPPEKLDISDAQLANAEKGTLAYYSPWADVVLFYDHFGQGSQLYELGQVIDGIDEIEALSGTITITVSE</sequence>
<organism evidence="2 3">
    <name type="scientific">Holdemania filiformis</name>
    <dbReference type="NCBI Taxonomy" id="61171"/>
    <lineage>
        <taxon>Bacteria</taxon>
        <taxon>Bacillati</taxon>
        <taxon>Bacillota</taxon>
        <taxon>Erysipelotrichia</taxon>
        <taxon>Erysipelotrichales</taxon>
        <taxon>Erysipelotrichaceae</taxon>
        <taxon>Holdemania</taxon>
    </lineage>
</organism>
<evidence type="ECO:0000313" key="2">
    <source>
        <dbReference type="EMBL" id="RGR68044.1"/>
    </source>
</evidence>
<name>A0A412FIR3_9FIRM</name>
<comment type="caution">
    <text evidence="2">The sequence shown here is derived from an EMBL/GenBank/DDBJ whole genome shotgun (WGS) entry which is preliminary data.</text>
</comment>
<dbReference type="Pfam" id="PF18050">
    <property type="entry name" value="Cyclophil_like2"/>
    <property type="match status" value="1"/>
</dbReference>
<dbReference type="AlphaFoldDB" id="A0A412FIR3"/>
<gene>
    <name evidence="2" type="ORF">DWY25_16355</name>
</gene>
<proteinExistence type="predicted"/>
<evidence type="ECO:0000259" key="1">
    <source>
        <dbReference type="Pfam" id="PF18050"/>
    </source>
</evidence>
<reference evidence="2 3" key="1">
    <citation type="submission" date="2018-08" db="EMBL/GenBank/DDBJ databases">
        <title>A genome reference for cultivated species of the human gut microbiota.</title>
        <authorList>
            <person name="Zou Y."/>
            <person name="Xue W."/>
            <person name="Luo G."/>
        </authorList>
    </citation>
    <scope>NUCLEOTIDE SEQUENCE [LARGE SCALE GENOMIC DNA]</scope>
    <source>
        <strain evidence="2 3">AF24-29</strain>
    </source>
</reference>
<evidence type="ECO:0000313" key="3">
    <source>
        <dbReference type="Proteomes" id="UP000284178"/>
    </source>
</evidence>
<feature type="domain" description="Cyclophilin-like" evidence="1">
    <location>
        <begin position="10"/>
        <end position="112"/>
    </location>
</feature>
<protein>
    <recommendedName>
        <fullName evidence="1">Cyclophilin-like domain-containing protein</fullName>
    </recommendedName>
</protein>
<dbReference type="Proteomes" id="UP000284178">
    <property type="component" value="Unassembled WGS sequence"/>
</dbReference>
<keyword evidence="3" id="KW-1185">Reference proteome</keyword>
<accession>A0A412FIR3</accession>
<dbReference type="SUPFAM" id="SSF50891">
    <property type="entry name" value="Cyclophilin-like"/>
    <property type="match status" value="1"/>
</dbReference>
<dbReference type="EMBL" id="QRUP01000029">
    <property type="protein sequence ID" value="RGR68044.1"/>
    <property type="molecule type" value="Genomic_DNA"/>
</dbReference>
<dbReference type="Gene3D" id="2.40.100.20">
    <property type="match status" value="1"/>
</dbReference>
<dbReference type="InterPro" id="IPR041183">
    <property type="entry name" value="Cyclophilin-like"/>
</dbReference>
<dbReference type="InterPro" id="IPR029000">
    <property type="entry name" value="Cyclophilin-like_dom_sf"/>
</dbReference>